<dbReference type="InterPro" id="IPR029037">
    <property type="entry name" value="DUF1407/YfgJ-like_sf"/>
</dbReference>
<evidence type="ECO:0000313" key="2">
    <source>
        <dbReference type="EMBL" id="ACT05995.1"/>
    </source>
</evidence>
<dbReference type="STRING" id="561229.Dd1591_1123"/>
<evidence type="ECO:0000256" key="1">
    <source>
        <dbReference type="SAM" id="MobiDB-lite"/>
    </source>
</evidence>
<dbReference type="GeneID" id="45079250"/>
<dbReference type="OrthoDB" id="5405751at2"/>
<dbReference type="Pfam" id="PF07191">
    <property type="entry name" value="Zn_ribbon_6"/>
    <property type="match status" value="1"/>
</dbReference>
<dbReference type="RefSeq" id="WP_012768873.1">
    <property type="nucleotide sequence ID" value="NC_012912.1"/>
</dbReference>
<dbReference type="eggNOG" id="COG1198">
    <property type="taxonomic scope" value="Bacteria"/>
</dbReference>
<name>C6CPE0_DICC1</name>
<evidence type="ECO:0000313" key="3">
    <source>
        <dbReference type="Proteomes" id="UP000002735"/>
    </source>
</evidence>
<feature type="region of interest" description="Disordered" evidence="1">
    <location>
        <begin position="13"/>
        <end position="33"/>
    </location>
</feature>
<dbReference type="SUPFAM" id="SSF161187">
    <property type="entry name" value="YfgJ-like"/>
    <property type="match status" value="1"/>
</dbReference>
<organism evidence="2 3">
    <name type="scientific">Dickeya chrysanthemi (strain Ech1591)</name>
    <name type="common">Dickeya zeae (strain Ech1591)</name>
    <dbReference type="NCBI Taxonomy" id="561229"/>
    <lineage>
        <taxon>Bacteria</taxon>
        <taxon>Pseudomonadati</taxon>
        <taxon>Pseudomonadota</taxon>
        <taxon>Gammaproteobacteria</taxon>
        <taxon>Enterobacterales</taxon>
        <taxon>Pectobacteriaceae</taxon>
        <taxon>Dickeya</taxon>
    </lineage>
</organism>
<dbReference type="EMBL" id="CP001655">
    <property type="protein sequence ID" value="ACT05995.1"/>
    <property type="molecule type" value="Genomic_DNA"/>
</dbReference>
<dbReference type="Proteomes" id="UP000002735">
    <property type="component" value="Chromosome"/>
</dbReference>
<proteinExistence type="predicted"/>
<feature type="compositionally biased region" description="Basic and acidic residues" evidence="1">
    <location>
        <begin position="17"/>
        <end position="33"/>
    </location>
</feature>
<protein>
    <submittedName>
        <fullName evidence="2">Uncharacterized protein</fullName>
    </submittedName>
</protein>
<dbReference type="InterPro" id="IPR010807">
    <property type="entry name" value="YfgJ-like"/>
</dbReference>
<dbReference type="Gene3D" id="2.10.290.10">
    <property type="entry name" value="YfgJ-like"/>
    <property type="match status" value="1"/>
</dbReference>
<gene>
    <name evidence="2" type="ordered locus">Dd1591_1123</name>
</gene>
<sequence>MDAYCPECQQPMVWRGNDQHNSDDQHNRNDRHTSNQQYYCDACRRYFLRLALCPECEQPLQVLRACGSESYLCAGGHGLISRTRVTIRYQPQ</sequence>
<dbReference type="KEGG" id="dze:Dd1591_1123"/>
<dbReference type="AlphaFoldDB" id="C6CPE0"/>
<accession>C6CPE0</accession>
<reference evidence="2 3" key="1">
    <citation type="submission" date="2009-06" db="EMBL/GenBank/DDBJ databases">
        <title>Complete sequence of Dickeya zeae Ech1591.</title>
        <authorList>
            <consortium name="US DOE Joint Genome Institute"/>
            <person name="Lucas S."/>
            <person name="Copeland A."/>
            <person name="Lapidus A."/>
            <person name="Glavina del Rio T."/>
            <person name="Tice H."/>
            <person name="Bruce D."/>
            <person name="Goodwin L."/>
            <person name="Pitluck S."/>
            <person name="Chertkov O."/>
            <person name="Brettin T."/>
            <person name="Detter J.C."/>
            <person name="Han C."/>
            <person name="Larimer F."/>
            <person name="Land M."/>
            <person name="Hauser L."/>
            <person name="Kyrpides N."/>
            <person name="Ovchinnikova G."/>
            <person name="Balakrishnan V."/>
            <person name="Glasner J."/>
            <person name="Perna N.T."/>
        </authorList>
    </citation>
    <scope>NUCLEOTIDE SEQUENCE [LARGE SCALE GENOMIC DNA]</scope>
    <source>
        <strain evidence="2 3">Ech1591</strain>
    </source>
</reference>
<dbReference type="HOGENOM" id="CLU_184340_0_0_6"/>